<accession>A0ABS5Y9Q6</accession>
<name>A0ABS5Y9Q6_9GAMM</name>
<evidence type="ECO:0000313" key="2">
    <source>
        <dbReference type="Proteomes" id="UP000811282"/>
    </source>
</evidence>
<dbReference type="RefSeq" id="WP_215668862.1">
    <property type="nucleotide sequence ID" value="NZ_JAFJYC010000001.1"/>
</dbReference>
<protein>
    <submittedName>
        <fullName evidence="1">Uncharacterized protein</fullName>
    </submittedName>
</protein>
<evidence type="ECO:0000313" key="1">
    <source>
        <dbReference type="EMBL" id="MBT9431676.1"/>
    </source>
</evidence>
<dbReference type="Proteomes" id="UP000811282">
    <property type="component" value="Unassembled WGS sequence"/>
</dbReference>
<organism evidence="1 2">
    <name type="scientific">Candidatus Sodalis endolongispinus</name>
    <dbReference type="NCBI Taxonomy" id="2812662"/>
    <lineage>
        <taxon>Bacteria</taxon>
        <taxon>Pseudomonadati</taxon>
        <taxon>Pseudomonadota</taxon>
        <taxon>Gammaproteobacteria</taxon>
        <taxon>Enterobacterales</taxon>
        <taxon>Bruguierivoracaceae</taxon>
        <taxon>Sodalis</taxon>
    </lineage>
</organism>
<dbReference type="EMBL" id="JAFJYC010000001">
    <property type="protein sequence ID" value="MBT9431676.1"/>
    <property type="molecule type" value="Genomic_DNA"/>
</dbReference>
<keyword evidence="2" id="KW-1185">Reference proteome</keyword>
<reference evidence="1 2" key="1">
    <citation type="journal article" date="2021" name="Genome Biol. Evol.">
        <title>The evolution of interdependence in a four-way mealybug symbiosis.</title>
        <authorList>
            <person name="Garber A.I."/>
            <person name="Kupper M."/>
            <person name="Laetsch D.R."/>
            <person name="Weldon S.R."/>
            <person name="Ladinsky M.S."/>
            <person name="Bjorkman P.J."/>
            <person name="McCutcheon J.P."/>
        </authorList>
    </citation>
    <scope>NUCLEOTIDE SEQUENCE [LARGE SCALE GENOMIC DNA]</scope>
    <source>
        <strain evidence="1">SOD</strain>
    </source>
</reference>
<comment type="caution">
    <text evidence="1">The sequence shown here is derived from an EMBL/GenBank/DDBJ whole genome shotgun (WGS) entry which is preliminary data.</text>
</comment>
<sequence>MTEKRYLQLTLLQQAEEEKCEEFDLLIDMSKMNKSSYRTPQISIPDDSRILNIDFIQLKNEFFHENLAFLRSLLMVLCKRKLVPNVNIRIYYQHYAYFQKEINSSIFCDSNDGFGNNDCRISFRKILLGIALRKIVGLRLSGIAYKAYQYLKRPLR</sequence>
<proteinExistence type="predicted"/>
<gene>
    <name evidence="1" type="ORF">JZM24_05160</name>
</gene>